<dbReference type="Proteomes" id="UP000292085">
    <property type="component" value="Unassembled WGS sequence"/>
</dbReference>
<dbReference type="EMBL" id="SGIS01000022">
    <property type="protein sequence ID" value="RZF63719.1"/>
    <property type="molecule type" value="Genomic_DNA"/>
</dbReference>
<proteinExistence type="predicted"/>
<dbReference type="OrthoDB" id="7605307at2"/>
<dbReference type="RefSeq" id="WP_130158782.1">
    <property type="nucleotide sequence ID" value="NZ_SGIS01000022.1"/>
</dbReference>
<gene>
    <name evidence="1" type="ORF">EWE75_14685</name>
</gene>
<comment type="caution">
    <text evidence="1">The sequence shown here is derived from an EMBL/GenBank/DDBJ whole genome shotgun (WGS) entry which is preliminary data.</text>
</comment>
<organism evidence="1 2">
    <name type="scientific">Sphingomonas populi</name>
    <dbReference type="NCBI Taxonomy" id="2484750"/>
    <lineage>
        <taxon>Bacteria</taxon>
        <taxon>Pseudomonadati</taxon>
        <taxon>Pseudomonadota</taxon>
        <taxon>Alphaproteobacteria</taxon>
        <taxon>Sphingomonadales</taxon>
        <taxon>Sphingomonadaceae</taxon>
        <taxon>Sphingomonas</taxon>
    </lineage>
</organism>
<evidence type="ECO:0000313" key="2">
    <source>
        <dbReference type="Proteomes" id="UP000292085"/>
    </source>
</evidence>
<protein>
    <recommendedName>
        <fullName evidence="3">Uracil-DNA glycosylase</fullName>
    </recommendedName>
</protein>
<dbReference type="AlphaFoldDB" id="A0A4Q6Y2Z7"/>
<accession>A0A4Q6Y2Z7</accession>
<reference evidence="1 2" key="1">
    <citation type="submission" date="2019-02" db="EMBL/GenBank/DDBJ databases">
        <authorList>
            <person name="Li Y."/>
        </authorList>
    </citation>
    <scope>NUCLEOTIDE SEQUENCE [LARGE SCALE GENOMIC DNA]</scope>
    <source>
        <strain evidence="1 2">3-7</strain>
    </source>
</reference>
<evidence type="ECO:0008006" key="3">
    <source>
        <dbReference type="Google" id="ProtNLM"/>
    </source>
</evidence>
<keyword evidence="2" id="KW-1185">Reference proteome</keyword>
<sequence>MADLFLELDDDLIERLTGEADAAGINVEDYARKLLYQNAPIFCHDVTLAGASEQPLSDDPLCRGAEIEIEARRLGYDLGWRFIMCPQANMATAKLLFVTLNPGGKERHGPSWSQELGSAYRVEAWNGCEPGKARLQQQVQALFTLLDVCDDEVFSANYVPFRSPSWDALPHRNAALRFSDRLWRSIYPKISFDIIVCMGKEQPAKPLASLCGAQFESSHLVGWGAVTADRYRLADGRKLIALPHLSRFSIFDREKSIDRLREVFEL</sequence>
<name>A0A4Q6Y2Z7_9SPHN</name>
<evidence type="ECO:0000313" key="1">
    <source>
        <dbReference type="EMBL" id="RZF63719.1"/>
    </source>
</evidence>